<name>A0ABV8HIN6_9ACTN</name>
<evidence type="ECO:0000313" key="2">
    <source>
        <dbReference type="EMBL" id="MFC4031775.1"/>
    </source>
</evidence>
<gene>
    <name evidence="2" type="ORF">ACFO3J_09820</name>
</gene>
<comment type="caution">
    <text evidence="2">The sequence shown here is derived from an EMBL/GenBank/DDBJ whole genome shotgun (WGS) entry which is preliminary data.</text>
</comment>
<feature type="transmembrane region" description="Helical" evidence="1">
    <location>
        <begin position="7"/>
        <end position="24"/>
    </location>
</feature>
<feature type="transmembrane region" description="Helical" evidence="1">
    <location>
        <begin position="30"/>
        <end position="49"/>
    </location>
</feature>
<sequence>MPGPAKAMAVCTVACLVAVVGYSATLGSSALLWLGWVVLGLCTAGVAALKAPR</sequence>
<evidence type="ECO:0000313" key="3">
    <source>
        <dbReference type="Proteomes" id="UP001595765"/>
    </source>
</evidence>
<evidence type="ECO:0008006" key="4">
    <source>
        <dbReference type="Google" id="ProtNLM"/>
    </source>
</evidence>
<protein>
    <recommendedName>
        <fullName evidence="4">Integral membrane protein</fullName>
    </recommendedName>
</protein>
<keyword evidence="1" id="KW-0472">Membrane</keyword>
<keyword evidence="1" id="KW-1133">Transmembrane helix</keyword>
<keyword evidence="1" id="KW-0812">Transmembrane</keyword>
<proteinExistence type="predicted"/>
<evidence type="ECO:0000256" key="1">
    <source>
        <dbReference type="SAM" id="Phobius"/>
    </source>
</evidence>
<dbReference type="EMBL" id="JBHSBB010000008">
    <property type="protein sequence ID" value="MFC4031775.1"/>
    <property type="molecule type" value="Genomic_DNA"/>
</dbReference>
<accession>A0ABV8HIN6</accession>
<keyword evidence="3" id="KW-1185">Reference proteome</keyword>
<reference evidence="3" key="1">
    <citation type="journal article" date="2019" name="Int. J. Syst. Evol. Microbiol.">
        <title>The Global Catalogue of Microorganisms (GCM) 10K type strain sequencing project: providing services to taxonomists for standard genome sequencing and annotation.</title>
        <authorList>
            <consortium name="The Broad Institute Genomics Platform"/>
            <consortium name="The Broad Institute Genome Sequencing Center for Infectious Disease"/>
            <person name="Wu L."/>
            <person name="Ma J."/>
        </authorList>
    </citation>
    <scope>NUCLEOTIDE SEQUENCE [LARGE SCALE GENOMIC DNA]</scope>
    <source>
        <strain evidence="3">CGMCC 4.7237</strain>
    </source>
</reference>
<dbReference type="RefSeq" id="WP_386428139.1">
    <property type="nucleotide sequence ID" value="NZ_JBHSBB010000008.1"/>
</dbReference>
<organism evidence="2 3">
    <name type="scientific">Streptomyces polygonati</name>
    <dbReference type="NCBI Taxonomy" id="1617087"/>
    <lineage>
        <taxon>Bacteria</taxon>
        <taxon>Bacillati</taxon>
        <taxon>Actinomycetota</taxon>
        <taxon>Actinomycetes</taxon>
        <taxon>Kitasatosporales</taxon>
        <taxon>Streptomycetaceae</taxon>
        <taxon>Streptomyces</taxon>
    </lineage>
</organism>
<dbReference type="Proteomes" id="UP001595765">
    <property type="component" value="Unassembled WGS sequence"/>
</dbReference>